<gene>
    <name evidence="1" type="ORF">EJB05_47478</name>
</gene>
<organism evidence="1 2">
    <name type="scientific">Eragrostis curvula</name>
    <name type="common">weeping love grass</name>
    <dbReference type="NCBI Taxonomy" id="38414"/>
    <lineage>
        <taxon>Eukaryota</taxon>
        <taxon>Viridiplantae</taxon>
        <taxon>Streptophyta</taxon>
        <taxon>Embryophyta</taxon>
        <taxon>Tracheophyta</taxon>
        <taxon>Spermatophyta</taxon>
        <taxon>Magnoliopsida</taxon>
        <taxon>Liliopsida</taxon>
        <taxon>Poales</taxon>
        <taxon>Poaceae</taxon>
        <taxon>PACMAD clade</taxon>
        <taxon>Chloridoideae</taxon>
        <taxon>Eragrostideae</taxon>
        <taxon>Eragrostidinae</taxon>
        <taxon>Eragrostis</taxon>
    </lineage>
</organism>
<dbReference type="EMBL" id="RWGY01000045">
    <property type="protein sequence ID" value="TVU07423.1"/>
    <property type="molecule type" value="Genomic_DNA"/>
</dbReference>
<keyword evidence="2" id="KW-1185">Reference proteome</keyword>
<feature type="non-terminal residue" evidence="1">
    <location>
        <position position="126"/>
    </location>
</feature>
<dbReference type="AlphaFoldDB" id="A0A5J9T7W6"/>
<protein>
    <submittedName>
        <fullName evidence="1">Uncharacterized protein</fullName>
    </submittedName>
</protein>
<comment type="caution">
    <text evidence="1">The sequence shown here is derived from an EMBL/GenBank/DDBJ whole genome shotgun (WGS) entry which is preliminary data.</text>
</comment>
<accession>A0A5J9T7W6</accession>
<reference evidence="1 2" key="1">
    <citation type="journal article" date="2019" name="Sci. Rep.">
        <title>A high-quality genome of Eragrostis curvula grass provides insights into Poaceae evolution and supports new strategies to enhance forage quality.</title>
        <authorList>
            <person name="Carballo J."/>
            <person name="Santos B.A.C.M."/>
            <person name="Zappacosta D."/>
            <person name="Garbus I."/>
            <person name="Selva J.P."/>
            <person name="Gallo C.A."/>
            <person name="Diaz A."/>
            <person name="Albertini E."/>
            <person name="Caccamo M."/>
            <person name="Echenique V."/>
        </authorList>
    </citation>
    <scope>NUCLEOTIDE SEQUENCE [LARGE SCALE GENOMIC DNA]</scope>
    <source>
        <strain evidence="2">cv. Victoria</strain>
        <tissue evidence="1">Leaf</tissue>
    </source>
</reference>
<sequence length="126" mass="14338">MECYMDPSGLPSIRTWPMPDEVSLNSYKFLVSEEHKFLVLHTLWLELLEKMIVSLLGALYVGHCDPSTTMTTDCNLSVRDGTEPLIKLLERSITWSFSMMASEAGTIPWNELLFMISDSRFGSEEP</sequence>
<proteinExistence type="predicted"/>
<dbReference type="Gramene" id="TVU07423">
    <property type="protein sequence ID" value="TVU07423"/>
    <property type="gene ID" value="EJB05_47478"/>
</dbReference>
<dbReference type="Proteomes" id="UP000324897">
    <property type="component" value="Unassembled WGS sequence"/>
</dbReference>
<evidence type="ECO:0000313" key="1">
    <source>
        <dbReference type="EMBL" id="TVU07423.1"/>
    </source>
</evidence>
<name>A0A5J9T7W6_9POAL</name>
<evidence type="ECO:0000313" key="2">
    <source>
        <dbReference type="Proteomes" id="UP000324897"/>
    </source>
</evidence>
<feature type="non-terminal residue" evidence="1">
    <location>
        <position position="1"/>
    </location>
</feature>